<evidence type="ECO:0000256" key="1">
    <source>
        <dbReference type="SAM" id="Coils"/>
    </source>
</evidence>
<evidence type="ECO:0000313" key="4">
    <source>
        <dbReference type="Proteomes" id="UP001331761"/>
    </source>
</evidence>
<name>A0AAN8IK79_TRICO</name>
<dbReference type="PANTHER" id="PTHR46603:SF1">
    <property type="entry name" value="ABSCISSION_NOCUT CHECKPOINT REGULATOR"/>
    <property type="match status" value="1"/>
</dbReference>
<dbReference type="GO" id="GO:0032154">
    <property type="term" value="C:cleavage furrow"/>
    <property type="evidence" value="ECO:0007669"/>
    <property type="project" value="TreeGrafter"/>
</dbReference>
<dbReference type="PANTHER" id="PTHR46603">
    <property type="entry name" value="ABSCISSION/NOCUT CHECKPOINT REGULATOR"/>
    <property type="match status" value="1"/>
</dbReference>
<feature type="coiled-coil region" evidence="1">
    <location>
        <begin position="243"/>
        <end position="277"/>
    </location>
</feature>
<organism evidence="3 4">
    <name type="scientific">Trichostrongylus colubriformis</name>
    <name type="common">Black scour worm</name>
    <dbReference type="NCBI Taxonomy" id="6319"/>
    <lineage>
        <taxon>Eukaryota</taxon>
        <taxon>Metazoa</taxon>
        <taxon>Ecdysozoa</taxon>
        <taxon>Nematoda</taxon>
        <taxon>Chromadorea</taxon>
        <taxon>Rhabditida</taxon>
        <taxon>Rhabditina</taxon>
        <taxon>Rhabditomorpha</taxon>
        <taxon>Strongyloidea</taxon>
        <taxon>Trichostrongylidae</taxon>
        <taxon>Trichostrongylus</taxon>
    </lineage>
</organism>
<gene>
    <name evidence="3" type="ORF">GCK32_008368</name>
</gene>
<reference evidence="3 4" key="1">
    <citation type="submission" date="2019-10" db="EMBL/GenBank/DDBJ databases">
        <title>Assembly and Annotation for the nematode Trichostrongylus colubriformis.</title>
        <authorList>
            <person name="Martin J."/>
        </authorList>
    </citation>
    <scope>NUCLEOTIDE SEQUENCE [LARGE SCALE GENOMIC DNA]</scope>
    <source>
        <strain evidence="3">G859</strain>
        <tissue evidence="3">Whole worm</tissue>
    </source>
</reference>
<dbReference type="AlphaFoldDB" id="A0AAN8IK79"/>
<evidence type="ECO:0000313" key="3">
    <source>
        <dbReference type="EMBL" id="KAK5972407.1"/>
    </source>
</evidence>
<dbReference type="GO" id="GO:0032266">
    <property type="term" value="F:phosphatidylinositol-3-phosphate binding"/>
    <property type="evidence" value="ECO:0007669"/>
    <property type="project" value="TreeGrafter"/>
</dbReference>
<dbReference type="GO" id="GO:0030496">
    <property type="term" value="C:midbody"/>
    <property type="evidence" value="ECO:0007669"/>
    <property type="project" value="TreeGrafter"/>
</dbReference>
<feature type="region of interest" description="Disordered" evidence="2">
    <location>
        <begin position="203"/>
        <end position="235"/>
    </location>
</feature>
<comment type="caution">
    <text evidence="3">The sequence shown here is derived from an EMBL/GenBank/DDBJ whole genome shotgun (WGS) entry which is preliminary data.</text>
</comment>
<feature type="region of interest" description="Disordered" evidence="2">
    <location>
        <begin position="332"/>
        <end position="372"/>
    </location>
</feature>
<sequence>MWRNVTVRKSVKLLRSAALALRFLRREMPSSVCCSNCYSKYSILNPEITRIAIGDPPASHHSGVTATSSTNWWGDGLPPPSLRTTVGQPQPALPVSHTKKREDVKKAPCVENKNDLESRWKRVREEDDPSKVLTLSEIEERLAALRGCDVELIRRPRCMFESSEKPCLAGKTAEELMKEARDLAEIEEEYDVDKEMERRFKRLKYEDKPEQKDTVDGAETNSLDAGPSNGPRLSTVSSATAFSEATAKELEEINRLMEDAEKRVKASEADNKLVQQEMRSVLAATRQKSFELEKVNREIGKFWNKQLEKVEISESDEDDVDDEVVRKIILEAEQATPDVPEDPPPEKAAAKSASVQPPSPKKGGLFSKIFRR</sequence>
<proteinExistence type="predicted"/>
<keyword evidence="4" id="KW-1185">Reference proteome</keyword>
<dbReference type="GO" id="GO:0005813">
    <property type="term" value="C:centrosome"/>
    <property type="evidence" value="ECO:0007669"/>
    <property type="project" value="TreeGrafter"/>
</dbReference>
<accession>A0AAN8IK79</accession>
<keyword evidence="1" id="KW-0175">Coiled coil</keyword>
<dbReference type="GO" id="GO:0009838">
    <property type="term" value="P:abscission"/>
    <property type="evidence" value="ECO:0007669"/>
    <property type="project" value="TreeGrafter"/>
</dbReference>
<protein>
    <submittedName>
        <fullName evidence="3">FYVE-type domain-containing protein</fullName>
    </submittedName>
</protein>
<dbReference type="Proteomes" id="UP001331761">
    <property type="component" value="Unassembled WGS sequence"/>
</dbReference>
<feature type="compositionally biased region" description="Basic and acidic residues" evidence="2">
    <location>
        <begin position="203"/>
        <end position="215"/>
    </location>
</feature>
<dbReference type="GO" id="GO:0044878">
    <property type="term" value="P:mitotic cytokinesis checkpoint signaling"/>
    <property type="evidence" value="ECO:0007669"/>
    <property type="project" value="TreeGrafter"/>
</dbReference>
<dbReference type="EMBL" id="WIXE01016707">
    <property type="protein sequence ID" value="KAK5972407.1"/>
    <property type="molecule type" value="Genomic_DNA"/>
</dbReference>
<evidence type="ECO:0000256" key="2">
    <source>
        <dbReference type="SAM" id="MobiDB-lite"/>
    </source>
</evidence>